<organism evidence="3 4">
    <name type="scientific">Corynebacterium glucuronolyticum</name>
    <dbReference type="NCBI Taxonomy" id="39791"/>
    <lineage>
        <taxon>Bacteria</taxon>
        <taxon>Bacillati</taxon>
        <taxon>Actinomycetota</taxon>
        <taxon>Actinomycetes</taxon>
        <taxon>Mycobacteriales</taxon>
        <taxon>Corynebacteriaceae</taxon>
        <taxon>Corynebacterium</taxon>
    </lineage>
</organism>
<evidence type="ECO:0000313" key="2">
    <source>
        <dbReference type="EMBL" id="QQB45321.1"/>
    </source>
</evidence>
<feature type="compositionally biased region" description="Acidic residues" evidence="1">
    <location>
        <begin position="78"/>
        <end position="90"/>
    </location>
</feature>
<dbReference type="EMBL" id="CP066007">
    <property type="protein sequence ID" value="QQB45321.1"/>
    <property type="molecule type" value="Genomic_DNA"/>
</dbReference>
<dbReference type="GeneID" id="92760491"/>
<dbReference type="Proteomes" id="UP000596145">
    <property type="component" value="Chromosome"/>
</dbReference>
<dbReference type="RefSeq" id="WP_084036579.1">
    <property type="nucleotide sequence ID" value="NZ_CP066007.1"/>
</dbReference>
<dbReference type="EMBL" id="CP066007">
    <property type="protein sequence ID" value="QQB45376.1"/>
    <property type="molecule type" value="Genomic_DNA"/>
</dbReference>
<feature type="region of interest" description="Disordered" evidence="1">
    <location>
        <begin position="70"/>
        <end position="90"/>
    </location>
</feature>
<accession>A0A7T4BN86</accession>
<protein>
    <submittedName>
        <fullName evidence="3">Uncharacterized protein</fullName>
    </submittedName>
</protein>
<gene>
    <name evidence="2" type="ORF">I6I10_07175</name>
    <name evidence="3" type="ORF">I6I10_07475</name>
</gene>
<dbReference type="OrthoDB" id="9908075at2"/>
<dbReference type="AlphaFoldDB" id="A0A7T4BN86"/>
<name>A0A7T4BN86_9CORY</name>
<sequence length="90" mass="10229">MRTFDKDTINTYYLAALGVSIIPDFEEGRYEIVELKAKDTYEVYGVPTRSGESFDLRVAAKAMLELADEIDARSPSPEELDEDDLDFEDL</sequence>
<reference evidence="3 4" key="1">
    <citation type="submission" date="2020-12" db="EMBL/GenBank/DDBJ databases">
        <title>FDA dAtabase for Regulatory Grade micrObial Sequences (FDA-ARGOS): Supporting development and validation of Infectious Disease Dx tests.</title>
        <authorList>
            <person name="Sproer C."/>
            <person name="Gronow S."/>
            <person name="Severitt S."/>
            <person name="Schroder I."/>
            <person name="Tallon L."/>
            <person name="Sadzewicz L."/>
            <person name="Zhao X."/>
            <person name="Boylan J."/>
            <person name="Ott S."/>
            <person name="Bowen H."/>
            <person name="Vavikolanu K."/>
            <person name="Mehta A."/>
            <person name="Aluvathingal J."/>
            <person name="Nadendla S."/>
            <person name="Lowell S."/>
            <person name="Myers T."/>
            <person name="Yan Y."/>
            <person name="Sichtig H."/>
        </authorList>
    </citation>
    <scope>NUCLEOTIDE SEQUENCE [LARGE SCALE GENOMIC DNA]</scope>
    <source>
        <strain evidence="3 4">FDAARGOS_1053</strain>
    </source>
</reference>
<evidence type="ECO:0000313" key="4">
    <source>
        <dbReference type="Proteomes" id="UP000596145"/>
    </source>
</evidence>
<evidence type="ECO:0000313" key="3">
    <source>
        <dbReference type="EMBL" id="QQB45376.1"/>
    </source>
</evidence>
<proteinExistence type="predicted"/>
<evidence type="ECO:0000256" key="1">
    <source>
        <dbReference type="SAM" id="MobiDB-lite"/>
    </source>
</evidence>